<dbReference type="InterPro" id="IPR036875">
    <property type="entry name" value="Znf_CCHC_sf"/>
</dbReference>
<dbReference type="Proteomes" id="UP000307173">
    <property type="component" value="Unassembled WGS sequence"/>
</dbReference>
<name>A0A4T0X152_9ASCO</name>
<dbReference type="EMBL" id="SELW01000404">
    <property type="protein sequence ID" value="TID28414.1"/>
    <property type="molecule type" value="Genomic_DNA"/>
</dbReference>
<keyword evidence="3" id="KW-1185">Reference proteome</keyword>
<evidence type="ECO:0000256" key="1">
    <source>
        <dbReference type="SAM" id="MobiDB-lite"/>
    </source>
</evidence>
<dbReference type="GO" id="GO:0003676">
    <property type="term" value="F:nucleic acid binding"/>
    <property type="evidence" value="ECO:0007669"/>
    <property type="project" value="InterPro"/>
</dbReference>
<dbReference type="SUPFAM" id="SSF57756">
    <property type="entry name" value="Retrovirus zinc finger-like domains"/>
    <property type="match status" value="1"/>
</dbReference>
<evidence type="ECO:0000313" key="3">
    <source>
        <dbReference type="Proteomes" id="UP000307173"/>
    </source>
</evidence>
<dbReference type="GO" id="GO:0008270">
    <property type="term" value="F:zinc ion binding"/>
    <property type="evidence" value="ECO:0007669"/>
    <property type="project" value="InterPro"/>
</dbReference>
<dbReference type="AlphaFoldDB" id="A0A4T0X152"/>
<organism evidence="2 3">
    <name type="scientific">Pichia inconspicua</name>
    <dbReference type="NCBI Taxonomy" id="52247"/>
    <lineage>
        <taxon>Eukaryota</taxon>
        <taxon>Fungi</taxon>
        <taxon>Dikarya</taxon>
        <taxon>Ascomycota</taxon>
        <taxon>Saccharomycotina</taxon>
        <taxon>Pichiomycetes</taxon>
        <taxon>Pichiales</taxon>
        <taxon>Pichiaceae</taxon>
        <taxon>Pichia</taxon>
    </lineage>
</organism>
<reference evidence="2 3" key="1">
    <citation type="journal article" date="2019" name="Front. Genet.">
        <title>Whole-Genome Sequencing of the Opportunistic Yeast Pathogen Candida inconspicua Uncovers Its Hybrid Origin.</title>
        <authorList>
            <person name="Mixao V."/>
            <person name="Hansen A.P."/>
            <person name="Saus E."/>
            <person name="Boekhout T."/>
            <person name="Lass-Florl C."/>
            <person name="Gabaldon T."/>
        </authorList>
    </citation>
    <scope>NUCLEOTIDE SEQUENCE [LARGE SCALE GENOMIC DNA]</scope>
    <source>
        <strain evidence="2 3">CBS 180</strain>
    </source>
</reference>
<comment type="caution">
    <text evidence="2">The sequence shown here is derived from an EMBL/GenBank/DDBJ whole genome shotgun (WGS) entry which is preliminary data.</text>
</comment>
<evidence type="ECO:0008006" key="4">
    <source>
        <dbReference type="Google" id="ProtNLM"/>
    </source>
</evidence>
<feature type="compositionally biased region" description="Low complexity" evidence="1">
    <location>
        <begin position="71"/>
        <end position="82"/>
    </location>
</feature>
<protein>
    <recommendedName>
        <fullName evidence="4">CCHC-type domain-containing protein</fullName>
    </recommendedName>
</protein>
<sequence>MDFNNRFSIYNTQFNYGLSVDQLFGLLYLKSFNNTSAESRILDSANPQLELTVKAALCDLATGSSTSRALTSTNTKSHTKTNSGRDKKGLICRRCQTKGHTSSKCTAPAPVQVRKTHVEDTFN</sequence>
<proteinExistence type="predicted"/>
<accession>A0A4T0X152</accession>
<feature type="region of interest" description="Disordered" evidence="1">
    <location>
        <begin position="65"/>
        <end position="86"/>
    </location>
</feature>
<evidence type="ECO:0000313" key="2">
    <source>
        <dbReference type="EMBL" id="TID28414.1"/>
    </source>
</evidence>
<gene>
    <name evidence="2" type="ORF">CANINC_002491</name>
</gene>